<feature type="transmembrane region" description="Helical" evidence="1">
    <location>
        <begin position="12"/>
        <end position="29"/>
    </location>
</feature>
<proteinExistence type="predicted"/>
<dbReference type="AlphaFoldDB" id="A0A6L6L9P5"/>
<feature type="transmembrane region" description="Helical" evidence="1">
    <location>
        <begin position="142"/>
        <end position="164"/>
    </location>
</feature>
<keyword evidence="1" id="KW-1133">Transmembrane helix</keyword>
<dbReference type="InterPro" id="IPR024529">
    <property type="entry name" value="ECF_trnsprt_substrate-spec"/>
</dbReference>
<organism evidence="2 3">
    <name type="scientific">Roseburia intestinalis</name>
    <dbReference type="NCBI Taxonomy" id="166486"/>
    <lineage>
        <taxon>Bacteria</taxon>
        <taxon>Bacillati</taxon>
        <taxon>Bacillota</taxon>
        <taxon>Clostridia</taxon>
        <taxon>Lachnospirales</taxon>
        <taxon>Lachnospiraceae</taxon>
        <taxon>Roseburia</taxon>
    </lineage>
</organism>
<gene>
    <name evidence="2" type="ORF">GMD50_18825</name>
</gene>
<reference evidence="2 3" key="1">
    <citation type="journal article" date="2019" name="Nat. Med.">
        <title>A library of human gut bacterial isolates paired with longitudinal multiomics data enables mechanistic microbiome research.</title>
        <authorList>
            <person name="Poyet M."/>
            <person name="Groussin M."/>
            <person name="Gibbons S.M."/>
            <person name="Avila-Pacheco J."/>
            <person name="Jiang X."/>
            <person name="Kearney S.M."/>
            <person name="Perrotta A.R."/>
            <person name="Berdy B."/>
            <person name="Zhao S."/>
            <person name="Lieberman T.D."/>
            <person name="Swanson P.K."/>
            <person name="Smith M."/>
            <person name="Roesemann S."/>
            <person name="Alexander J.E."/>
            <person name="Rich S.A."/>
            <person name="Livny J."/>
            <person name="Vlamakis H."/>
            <person name="Clish C."/>
            <person name="Bullock K."/>
            <person name="Deik A."/>
            <person name="Scott J."/>
            <person name="Pierce K.A."/>
            <person name="Xavier R.J."/>
            <person name="Alm E.J."/>
        </authorList>
    </citation>
    <scope>NUCLEOTIDE SEQUENCE [LARGE SCALE GENOMIC DNA]</scope>
    <source>
        <strain evidence="2 3">BIOML-A1</strain>
    </source>
</reference>
<name>A0A6L6L9P5_9FIRM</name>
<feature type="transmembrane region" description="Helical" evidence="1">
    <location>
        <begin position="85"/>
        <end position="103"/>
    </location>
</feature>
<dbReference type="GO" id="GO:0022857">
    <property type="term" value="F:transmembrane transporter activity"/>
    <property type="evidence" value="ECO:0007669"/>
    <property type="project" value="InterPro"/>
</dbReference>
<dbReference type="Gene3D" id="1.10.1760.20">
    <property type="match status" value="1"/>
</dbReference>
<feature type="transmembrane region" description="Helical" evidence="1">
    <location>
        <begin position="110"/>
        <end position="136"/>
    </location>
</feature>
<dbReference type="Proteomes" id="UP000478483">
    <property type="component" value="Unassembled WGS sequence"/>
</dbReference>
<evidence type="ECO:0000313" key="3">
    <source>
        <dbReference type="Proteomes" id="UP000478483"/>
    </source>
</evidence>
<dbReference type="RefSeq" id="WP_118413529.1">
    <property type="nucleotide sequence ID" value="NZ_QRPI01000033.1"/>
</dbReference>
<keyword evidence="1" id="KW-0812">Transmembrane</keyword>
<dbReference type="Pfam" id="PF12822">
    <property type="entry name" value="ECF_trnsprt"/>
    <property type="match status" value="1"/>
</dbReference>
<dbReference type="EMBL" id="WNAJ01000036">
    <property type="protein sequence ID" value="MTR87043.1"/>
    <property type="molecule type" value="Genomic_DNA"/>
</dbReference>
<accession>A0A6L6L9P5</accession>
<evidence type="ECO:0000313" key="2">
    <source>
        <dbReference type="EMBL" id="MTR87043.1"/>
    </source>
</evidence>
<evidence type="ECO:0000256" key="1">
    <source>
        <dbReference type="SAM" id="Phobius"/>
    </source>
</evidence>
<keyword evidence="1" id="KW-0472">Membrane</keyword>
<comment type="caution">
    <text evidence="2">The sequence shown here is derived from an EMBL/GenBank/DDBJ whole genome shotgun (WGS) entry which is preliminary data.</text>
</comment>
<protein>
    <submittedName>
        <fullName evidence="2">ECF transporter S component</fullName>
    </submittedName>
</protein>
<sequence>MKCKKIINTKKMVLSALLLALGMILPMLTMQIPTIGNMLLPMHIPVLLCGFICGAPYGAMIGFALPIIKSIVFGTPILMPNALAMSFELLCYGFFSGFFYCLLKKRKGQIYVSLILTMFIGRVAWGCATYILYYILGNRLTWKIFLTQAFINSILGIIIQLMIVPYITRIVKIYIGENDC</sequence>
<feature type="transmembrane region" description="Helical" evidence="1">
    <location>
        <begin position="35"/>
        <end position="53"/>
    </location>
</feature>